<evidence type="ECO:0000313" key="4">
    <source>
        <dbReference type="Proteomes" id="UP000031623"/>
    </source>
</evidence>
<accession>A0A090BUD1</accession>
<dbReference type="EMBL" id="AP014633">
    <property type="protein sequence ID" value="BAP54896.1"/>
    <property type="molecule type" value="Genomic_DNA"/>
</dbReference>
<evidence type="ECO:0000256" key="1">
    <source>
        <dbReference type="SAM" id="Phobius"/>
    </source>
</evidence>
<reference evidence="3 4" key="1">
    <citation type="journal article" date="2014" name="ISME J.">
        <title>Ecophysiology of Thioploca ingrica as revealed by the complete genome sequence supplemented with proteomic evidence.</title>
        <authorList>
            <person name="Kojima H."/>
            <person name="Ogura Y."/>
            <person name="Yamamoto N."/>
            <person name="Togashi T."/>
            <person name="Mori H."/>
            <person name="Watanabe T."/>
            <person name="Nemoto F."/>
            <person name="Kurokawa K."/>
            <person name="Hayashi T."/>
            <person name="Fukui M."/>
        </authorList>
    </citation>
    <scope>NUCLEOTIDE SEQUENCE [LARGE SCALE GENOMIC DNA]</scope>
</reference>
<gene>
    <name evidence="3" type="ORF">THII_0599</name>
</gene>
<dbReference type="AlphaFoldDB" id="A0A090BUD1"/>
<protein>
    <submittedName>
        <fullName evidence="3">ABC-type transport system involved in resistance to organic solvents, periplasmic component</fullName>
    </submittedName>
</protein>
<evidence type="ECO:0000259" key="2">
    <source>
        <dbReference type="Pfam" id="PF02470"/>
    </source>
</evidence>
<dbReference type="PANTHER" id="PTHR36698">
    <property type="entry name" value="BLL5892 PROTEIN"/>
    <property type="match status" value="1"/>
</dbReference>
<dbReference type="InterPro" id="IPR003399">
    <property type="entry name" value="Mce/MlaD"/>
</dbReference>
<evidence type="ECO:0000313" key="3">
    <source>
        <dbReference type="EMBL" id="BAP54896.1"/>
    </source>
</evidence>
<keyword evidence="1" id="KW-1133">Transmembrane helix</keyword>
<dbReference type="PANTHER" id="PTHR36698:SF2">
    <property type="entry name" value="MCE_MLAD DOMAIN-CONTAINING PROTEIN"/>
    <property type="match status" value="1"/>
</dbReference>
<dbReference type="KEGG" id="tig:THII_0599"/>
<keyword evidence="1" id="KW-0812">Transmembrane</keyword>
<dbReference type="Pfam" id="PF02470">
    <property type="entry name" value="MlaD"/>
    <property type="match status" value="1"/>
</dbReference>
<proteinExistence type="predicted"/>
<name>A0A090BUD1_9GAMM</name>
<feature type="transmembrane region" description="Helical" evidence="1">
    <location>
        <begin position="7"/>
        <end position="28"/>
    </location>
</feature>
<dbReference type="Proteomes" id="UP000031623">
    <property type="component" value="Chromosome"/>
</dbReference>
<dbReference type="HOGENOM" id="CLU_013850_1_2_6"/>
<feature type="domain" description="Mce/MlaD" evidence="2">
    <location>
        <begin position="39"/>
        <end position="116"/>
    </location>
</feature>
<sequence length="360" mass="40126">MDSKVNYALIGLLVIILSILLVAMILWLSVGTEQKVYDTYQAYIQESVSGLNRKASVKYRGVEVGYVRDISLIPDRPNEVRVLLDIERNVPIKQDTLVLLSTQGLTGLAYIELTGGSIELPTPLRQPGQPYPEIKTKPSLLVRLDTTISTLLTHLEKVSEIANHFLTGVNFDRDLTGKLLNNFNHLSRAVDELLSEKNLVAVTNTLHHVESVTGTFAKRTENINAGLLNLEQTTGNLNKMSSQMSNLLTQLETSLMTFSTTANSFNDTAKLINHMVESNRQDVEKTTQAVAKTATNITQAVQESREDMNYFTRQALPEVTTLLRELHILLNTLRSFTQELEHKPNMLLFGKSKPVPGPGE</sequence>
<keyword evidence="4" id="KW-1185">Reference proteome</keyword>
<dbReference type="STRING" id="40754.THII_0599"/>
<keyword evidence="1" id="KW-0472">Membrane</keyword>
<dbReference type="OrthoDB" id="9806984at2"/>
<organism evidence="3 4">
    <name type="scientific">Thioploca ingrica</name>
    <dbReference type="NCBI Taxonomy" id="40754"/>
    <lineage>
        <taxon>Bacteria</taxon>
        <taxon>Pseudomonadati</taxon>
        <taxon>Pseudomonadota</taxon>
        <taxon>Gammaproteobacteria</taxon>
        <taxon>Thiotrichales</taxon>
        <taxon>Thiotrichaceae</taxon>
        <taxon>Thioploca</taxon>
    </lineage>
</organism>